<gene>
    <name evidence="4" type="ORF">XELAEV_18029899mg</name>
</gene>
<dbReference type="SMART" id="SM00444">
    <property type="entry name" value="GYF"/>
    <property type="match status" value="1"/>
</dbReference>
<dbReference type="PANTHER" id="PTHR14445">
    <property type="entry name" value="GRB10 INTERACTING GYF PROTEIN"/>
    <property type="match status" value="1"/>
</dbReference>
<feature type="compositionally biased region" description="Low complexity" evidence="2">
    <location>
        <begin position="996"/>
        <end position="1010"/>
    </location>
</feature>
<organism evidence="4 5">
    <name type="scientific">Xenopus laevis</name>
    <name type="common">African clawed frog</name>
    <dbReference type="NCBI Taxonomy" id="8355"/>
    <lineage>
        <taxon>Eukaryota</taxon>
        <taxon>Metazoa</taxon>
        <taxon>Chordata</taxon>
        <taxon>Craniata</taxon>
        <taxon>Vertebrata</taxon>
        <taxon>Euteleostomi</taxon>
        <taxon>Amphibia</taxon>
        <taxon>Batrachia</taxon>
        <taxon>Anura</taxon>
        <taxon>Pipoidea</taxon>
        <taxon>Pipidae</taxon>
        <taxon>Xenopodinae</taxon>
        <taxon>Xenopus</taxon>
        <taxon>Xenopus</taxon>
    </lineage>
</organism>
<dbReference type="CDD" id="cd00072">
    <property type="entry name" value="GYF"/>
    <property type="match status" value="1"/>
</dbReference>
<feature type="region of interest" description="Disordered" evidence="2">
    <location>
        <begin position="151"/>
        <end position="192"/>
    </location>
</feature>
<feature type="compositionally biased region" description="Low complexity" evidence="2">
    <location>
        <begin position="925"/>
        <end position="947"/>
    </location>
</feature>
<dbReference type="GO" id="GO:0048009">
    <property type="term" value="P:insulin-like growth factor receptor signaling pathway"/>
    <property type="evidence" value="ECO:0007669"/>
    <property type="project" value="TreeGrafter"/>
</dbReference>
<dbReference type="Gene3D" id="3.30.1490.40">
    <property type="match status" value="1"/>
</dbReference>
<feature type="compositionally biased region" description="Low complexity" evidence="2">
    <location>
        <begin position="1122"/>
        <end position="1139"/>
    </location>
</feature>
<dbReference type="SUPFAM" id="SSF55277">
    <property type="entry name" value="GYF domain"/>
    <property type="match status" value="1"/>
</dbReference>
<feature type="compositionally biased region" description="Basic and acidic residues" evidence="2">
    <location>
        <begin position="380"/>
        <end position="393"/>
    </location>
</feature>
<comment type="similarity">
    <text evidence="1">Belongs to the GIGYF family.</text>
</comment>
<dbReference type="EMBL" id="CM004475">
    <property type="protein sequence ID" value="OCT78810.1"/>
    <property type="molecule type" value="Genomic_DNA"/>
</dbReference>
<dbReference type="PROSITE" id="PS50829">
    <property type="entry name" value="GYF"/>
    <property type="match status" value="1"/>
</dbReference>
<feature type="compositionally biased region" description="Basic and acidic residues" evidence="2">
    <location>
        <begin position="319"/>
        <end position="334"/>
    </location>
</feature>
<evidence type="ECO:0000313" key="5">
    <source>
        <dbReference type="Proteomes" id="UP000694892"/>
    </source>
</evidence>
<evidence type="ECO:0000313" key="4">
    <source>
        <dbReference type="EMBL" id="OCT78810.1"/>
    </source>
</evidence>
<feature type="domain" description="GYF" evidence="3">
    <location>
        <begin position="550"/>
        <end position="598"/>
    </location>
</feature>
<feature type="compositionally biased region" description="Basic and acidic residues" evidence="2">
    <location>
        <begin position="153"/>
        <end position="184"/>
    </location>
</feature>
<dbReference type="GO" id="GO:0016020">
    <property type="term" value="C:membrane"/>
    <property type="evidence" value="ECO:0007669"/>
    <property type="project" value="TreeGrafter"/>
</dbReference>
<dbReference type="GO" id="GO:0005829">
    <property type="term" value="C:cytosol"/>
    <property type="evidence" value="ECO:0007669"/>
    <property type="project" value="TreeGrafter"/>
</dbReference>
<dbReference type="GO" id="GO:0031982">
    <property type="term" value="C:vesicle"/>
    <property type="evidence" value="ECO:0007669"/>
    <property type="project" value="TreeGrafter"/>
</dbReference>
<feature type="region of interest" description="Disordered" evidence="2">
    <location>
        <begin position="740"/>
        <end position="793"/>
    </location>
</feature>
<feature type="region of interest" description="Disordered" evidence="2">
    <location>
        <begin position="825"/>
        <end position="874"/>
    </location>
</feature>
<sequence>MTAETQTLNFGPEWLRALSSGGSVISPPLSPALPKYKLADFRYGREEMLALYVKDNKVPSDLLDKEFLPILNDEPLLPLALVSFTEEEQRNFSMSVNSAAVLRLTNRGSSGGGGTVVGVPRGRSSSRGRGRGRGESGFYQRSFDEVESGFGRGAREMHRSQSWEERGDRRFEKPARKEPVRTTFEEEETAPTGRNHEFIRSESGNWRCLREEMNGEEEEGGGVWRASAPRRDGERWRSHSPDGVRGSAWREIPDRRRRFDYDLRESKDERGYRRPRSGSGIAEDERDSLPEWCLDDAEDETGTFDSSGAFLSSKPSKKVQKEPIPEEQEIDFHPSVDGAEVSDSDGSQTEEAKETDPVQSQNQDDDLSRNDHTVQAAPSPDHKTSSPVRRTDMTLDTAHQKAVSPHLSCKMDAKSQSPSSPPTPSKHKEDAASASHQGTREKAGPCLPHPQSPALSQRSPARQPDPHIVPAMSSVPVPQLDTPTVPIHSSVCAAPGMEPVPPEPDEDGLEHLEQQAQQMVAYLQDGTLDDDHLLTKVLDQRVKGPSLDNQQKWYYKDPQGEIQGPFSNREMAEWYQAGYFPMTLLLRRVCDETFQPLGDIFKKWGRVPFSTPPTPRLGDLDPERLSRQQEITALYQMRHLHYQQLLFQQQYAVLAQQQKVALSSQQQQLPLPLQPLSMRIPEHTVIPPVVRALSVPESTSLWELPPAPTQPAVWEGSSVWDLPVEPTTQGTTREQLAQMDKVKAAKMEQERREAELRAKQEEEEQHRRKEAEEERKRREEEELARRKQEEALRRQKELALQKQMEEEERQRKKELQLLEERMRQEEERKRLEEERRRQEEERRKQLEERKRAEEERRRREEEKKREEDERRQLEEIQRKQEEAARWAREEEEAVRLLLEEARLKAEEEERNKREEAQRQKELQRQRQQQQEALRRLQLQQQQQQLAQMKLPSSSTWGQQVTPSAASQSALSLAEIQKLEEERERQKLQEQRHQQQELKALQQQQQQQQQKIPGWGTMSKPTGTTKSLLEIQQEEAGQMQKNHQQPGRNRPANISLPVAPVVNNHISSPTVGNSGSSVWGSLNNNLSPQWSSDSMSSIWGSTDVKGSSVGFWDDAVKEVAPRNATSKNKNNASKSAGSNSRQSKKVEQEEKLLRLFQGANKCQDDFTQWCEKTMHAINTAHSLDVPTFVSFLREVESPYEVHDYVCAYLGDTPEAKDFSKQFIERRTKQKTSQHRPQQDVAWVTCQTSQANSQPITLEAVQCAGRKKKKQKMVRADPSLLGFSVNASSERLNMGEIETAEDY</sequence>
<evidence type="ECO:0000256" key="2">
    <source>
        <dbReference type="SAM" id="MobiDB-lite"/>
    </source>
</evidence>
<evidence type="ECO:0000259" key="3">
    <source>
        <dbReference type="PROSITE" id="PS50829"/>
    </source>
</evidence>
<feature type="region of interest" description="Disordered" evidence="2">
    <location>
        <begin position="905"/>
        <end position="1022"/>
    </location>
</feature>
<feature type="compositionally biased region" description="Basic and acidic residues" evidence="2">
    <location>
        <begin position="976"/>
        <end position="995"/>
    </location>
</feature>
<protein>
    <recommendedName>
        <fullName evidence="3">GYF domain-containing protein</fullName>
    </recommendedName>
</protein>
<dbReference type="Pfam" id="PF02213">
    <property type="entry name" value="GYF"/>
    <property type="match status" value="1"/>
</dbReference>
<dbReference type="PANTHER" id="PTHR14445:SF38">
    <property type="entry name" value="GRB10-INTERACTING GYF PROTEIN 2"/>
    <property type="match status" value="1"/>
</dbReference>
<feature type="compositionally biased region" description="Polar residues" evidence="2">
    <location>
        <begin position="303"/>
        <end position="314"/>
    </location>
</feature>
<feature type="compositionally biased region" description="Acidic residues" evidence="2">
    <location>
        <begin position="293"/>
        <end position="302"/>
    </location>
</feature>
<feature type="compositionally biased region" description="Basic and acidic residues" evidence="2">
    <location>
        <begin position="229"/>
        <end position="242"/>
    </location>
</feature>
<proteinExistence type="inferred from homology"/>
<feature type="region of interest" description="Disordered" evidence="2">
    <location>
        <begin position="1119"/>
        <end position="1147"/>
    </location>
</feature>
<evidence type="ECO:0000256" key="1">
    <source>
        <dbReference type="ARBA" id="ARBA00038015"/>
    </source>
</evidence>
<dbReference type="GO" id="GO:0043204">
    <property type="term" value="C:perikaryon"/>
    <property type="evidence" value="ECO:0007669"/>
    <property type="project" value="TreeGrafter"/>
</dbReference>
<feature type="compositionally biased region" description="Basic and acidic residues" evidence="2">
    <location>
        <begin position="905"/>
        <end position="924"/>
    </location>
</feature>
<dbReference type="InterPro" id="IPR051640">
    <property type="entry name" value="GRB10-interact_GYF"/>
</dbReference>
<feature type="compositionally biased region" description="Polar residues" evidence="2">
    <location>
        <begin position="950"/>
        <end position="962"/>
    </location>
</feature>
<reference evidence="5" key="1">
    <citation type="journal article" date="2016" name="Nature">
        <title>Genome evolution in the allotetraploid frog Xenopus laevis.</title>
        <authorList>
            <person name="Session A.M."/>
            <person name="Uno Y."/>
            <person name="Kwon T."/>
            <person name="Chapman J.A."/>
            <person name="Toyoda A."/>
            <person name="Takahashi S."/>
            <person name="Fukui A."/>
            <person name="Hikosaka A."/>
            <person name="Suzuki A."/>
            <person name="Kondo M."/>
            <person name="van Heeringen S.J."/>
            <person name="Quigley I."/>
            <person name="Heinz S."/>
            <person name="Ogino H."/>
            <person name="Ochi H."/>
            <person name="Hellsten U."/>
            <person name="Lyons J.B."/>
            <person name="Simakov O."/>
            <person name="Putnam N."/>
            <person name="Stites J."/>
            <person name="Kuroki Y."/>
            <person name="Tanaka T."/>
            <person name="Michiue T."/>
            <person name="Watanabe M."/>
            <person name="Bogdanovic O."/>
            <person name="Lister R."/>
            <person name="Georgiou G."/>
            <person name="Paranjpe S.S."/>
            <person name="van Kruijsbergen I."/>
            <person name="Shu S."/>
            <person name="Carlson J."/>
            <person name="Kinoshita T."/>
            <person name="Ohta Y."/>
            <person name="Mawaribuchi S."/>
            <person name="Jenkins J."/>
            <person name="Grimwood J."/>
            <person name="Schmutz J."/>
            <person name="Mitros T."/>
            <person name="Mozaffari S.V."/>
            <person name="Suzuki Y."/>
            <person name="Haramoto Y."/>
            <person name="Yamamoto T.S."/>
            <person name="Takagi C."/>
            <person name="Heald R."/>
            <person name="Miller K."/>
            <person name="Haudenschild C."/>
            <person name="Kitzman J."/>
            <person name="Nakayama T."/>
            <person name="Izutsu Y."/>
            <person name="Robert J."/>
            <person name="Fortriede J."/>
            <person name="Burns K."/>
            <person name="Lotay V."/>
            <person name="Karimi K."/>
            <person name="Yasuoka Y."/>
            <person name="Dichmann D.S."/>
            <person name="Flajnik M.F."/>
            <person name="Houston D.W."/>
            <person name="Shendure J."/>
            <person name="DuPasquier L."/>
            <person name="Vize P.D."/>
            <person name="Zorn A.M."/>
            <person name="Ito M."/>
            <person name="Marcotte E.M."/>
            <person name="Wallingford J.B."/>
            <person name="Ito Y."/>
            <person name="Asashima M."/>
            <person name="Ueno N."/>
            <person name="Matsuda Y."/>
            <person name="Veenstra G.J."/>
            <person name="Fujiyama A."/>
            <person name="Harland R.M."/>
            <person name="Taira M."/>
            <person name="Rokhsar D.S."/>
        </authorList>
    </citation>
    <scope>NUCLEOTIDE SEQUENCE [LARGE SCALE GENOMIC DNA]</scope>
    <source>
        <strain evidence="5">J</strain>
    </source>
</reference>
<dbReference type="Proteomes" id="UP000694892">
    <property type="component" value="Chromosome 5S"/>
</dbReference>
<dbReference type="GO" id="GO:1990635">
    <property type="term" value="C:proximal dendrite"/>
    <property type="evidence" value="ECO:0007669"/>
    <property type="project" value="TreeGrafter"/>
</dbReference>
<dbReference type="OMA" id="IAPWSLQ"/>
<dbReference type="InterPro" id="IPR003169">
    <property type="entry name" value="GYF"/>
</dbReference>
<feature type="region of interest" description="Disordered" evidence="2">
    <location>
        <begin position="105"/>
        <end position="138"/>
    </location>
</feature>
<feature type="region of interest" description="Disordered" evidence="2">
    <location>
        <begin position="213"/>
        <end position="477"/>
    </location>
</feature>
<feature type="compositionally biased region" description="Basic and acidic residues" evidence="2">
    <location>
        <begin position="251"/>
        <end position="272"/>
    </location>
</feature>
<feature type="compositionally biased region" description="Low complexity" evidence="2">
    <location>
        <begin position="963"/>
        <end position="975"/>
    </location>
</feature>
<name>A0A974CU77_XENLA</name>
<accession>A0A974CU77</accession>
<dbReference type="InterPro" id="IPR035445">
    <property type="entry name" value="GYF-like_dom_sf"/>
</dbReference>